<accession>A0A1B0AIG3</accession>
<sequence>MPPNYELLLDLSLTQERDVAANVYFGHGHEPNSIWQIRMGRASKVDVGELSALLLVTALMCKVGVEFFRTLRVVDEEVLADADIRRVEDVWVVVAEVWVIELIVGPAGPCNTCIGCGGGDNGQLGEDRLMVGDVIGGGEVGISMIGLDERVGLKSDWPLERNIPLHYYLEDDESTRDQLSKFLVRVVDVLCIGRDGHRRTHERTGYRDSYAEQDESRLCLVSEYSPGGYFEDNLILDMMAIKILEELEKKLKLRIFMIRNSSTTTD</sequence>
<organism evidence="1 2">
    <name type="scientific">Glossina pallidipes</name>
    <name type="common">Tsetse fly</name>
    <dbReference type="NCBI Taxonomy" id="7398"/>
    <lineage>
        <taxon>Eukaryota</taxon>
        <taxon>Metazoa</taxon>
        <taxon>Ecdysozoa</taxon>
        <taxon>Arthropoda</taxon>
        <taxon>Hexapoda</taxon>
        <taxon>Insecta</taxon>
        <taxon>Pterygota</taxon>
        <taxon>Neoptera</taxon>
        <taxon>Endopterygota</taxon>
        <taxon>Diptera</taxon>
        <taxon>Brachycera</taxon>
        <taxon>Muscomorpha</taxon>
        <taxon>Hippoboscoidea</taxon>
        <taxon>Glossinidae</taxon>
        <taxon>Glossina</taxon>
    </lineage>
</organism>
<evidence type="ECO:0000313" key="2">
    <source>
        <dbReference type="Proteomes" id="UP000092445"/>
    </source>
</evidence>
<reference evidence="2" key="1">
    <citation type="submission" date="2014-03" db="EMBL/GenBank/DDBJ databases">
        <authorList>
            <person name="Aksoy S."/>
            <person name="Warren W."/>
            <person name="Wilson R.K."/>
        </authorList>
    </citation>
    <scope>NUCLEOTIDE SEQUENCE [LARGE SCALE GENOMIC DNA]</scope>
    <source>
        <strain evidence="2">IAEA</strain>
    </source>
</reference>
<evidence type="ECO:0000313" key="1">
    <source>
        <dbReference type="EnsemblMetazoa" id="GPAI046801-PA"/>
    </source>
</evidence>
<dbReference type="EnsemblMetazoa" id="GPAI046801-RA">
    <property type="protein sequence ID" value="GPAI046801-PA"/>
    <property type="gene ID" value="GPAI046801"/>
</dbReference>
<name>A0A1B0AIG3_GLOPL</name>
<dbReference type="AlphaFoldDB" id="A0A1B0AIG3"/>
<proteinExistence type="predicted"/>
<dbReference type="Proteomes" id="UP000092445">
    <property type="component" value="Unassembled WGS sequence"/>
</dbReference>
<keyword evidence="2" id="KW-1185">Reference proteome</keyword>
<protein>
    <submittedName>
        <fullName evidence="1">Uncharacterized protein</fullName>
    </submittedName>
</protein>
<reference evidence="1" key="2">
    <citation type="submission" date="2020-05" db="UniProtKB">
        <authorList>
            <consortium name="EnsemblMetazoa"/>
        </authorList>
    </citation>
    <scope>IDENTIFICATION</scope>
    <source>
        <strain evidence="1">IAEA</strain>
    </source>
</reference>
<dbReference type="VEuPathDB" id="VectorBase:GPAI046801"/>